<evidence type="ECO:0000313" key="2">
    <source>
        <dbReference type="EnsemblMetazoa" id="GAUT012928-PA"/>
    </source>
</evidence>
<keyword evidence="1" id="KW-0812">Transmembrane</keyword>
<keyword evidence="3" id="KW-1185">Reference proteome</keyword>
<dbReference type="AlphaFoldDB" id="A0A1A9URD7"/>
<dbReference type="Proteomes" id="UP000078200">
    <property type="component" value="Unassembled WGS sequence"/>
</dbReference>
<sequence length="145" mass="16532">MTEKLTKSSYKQPISAKKHLLYSVLFVFAKRAEVEAHRDTCSIALLAMSNANYTLTAIEIRAYGPQNDGSIMRRSEFASVQNRIELPETKVTAEEEEFLDLYTVLFLMLQNGRPMHVLSFLVFGLGLWSSSIYDLTIENCLQLYP</sequence>
<keyword evidence="1" id="KW-1133">Transmembrane helix</keyword>
<keyword evidence="1" id="KW-0472">Membrane</keyword>
<evidence type="ECO:0000256" key="1">
    <source>
        <dbReference type="SAM" id="Phobius"/>
    </source>
</evidence>
<proteinExistence type="predicted"/>
<organism evidence="2 3">
    <name type="scientific">Glossina austeni</name>
    <name type="common">Savannah tsetse fly</name>
    <dbReference type="NCBI Taxonomy" id="7395"/>
    <lineage>
        <taxon>Eukaryota</taxon>
        <taxon>Metazoa</taxon>
        <taxon>Ecdysozoa</taxon>
        <taxon>Arthropoda</taxon>
        <taxon>Hexapoda</taxon>
        <taxon>Insecta</taxon>
        <taxon>Pterygota</taxon>
        <taxon>Neoptera</taxon>
        <taxon>Endopterygota</taxon>
        <taxon>Diptera</taxon>
        <taxon>Brachycera</taxon>
        <taxon>Muscomorpha</taxon>
        <taxon>Hippoboscoidea</taxon>
        <taxon>Glossinidae</taxon>
        <taxon>Glossina</taxon>
    </lineage>
</organism>
<name>A0A1A9URD7_GLOAU</name>
<dbReference type="VEuPathDB" id="VectorBase:GAUT012928"/>
<accession>A0A1A9URD7</accession>
<dbReference type="EnsemblMetazoa" id="GAUT012928-RA">
    <property type="protein sequence ID" value="GAUT012928-PA"/>
    <property type="gene ID" value="GAUT012928"/>
</dbReference>
<protein>
    <submittedName>
        <fullName evidence="2">Uncharacterized protein</fullName>
    </submittedName>
</protein>
<reference evidence="2" key="1">
    <citation type="submission" date="2020-05" db="UniProtKB">
        <authorList>
            <consortium name="EnsemblMetazoa"/>
        </authorList>
    </citation>
    <scope>IDENTIFICATION</scope>
    <source>
        <strain evidence="2">TTRI</strain>
    </source>
</reference>
<evidence type="ECO:0000313" key="3">
    <source>
        <dbReference type="Proteomes" id="UP000078200"/>
    </source>
</evidence>
<feature type="transmembrane region" description="Helical" evidence="1">
    <location>
        <begin position="115"/>
        <end position="133"/>
    </location>
</feature>